<dbReference type="InterPro" id="IPR035914">
    <property type="entry name" value="Sperma_CUB_dom_sf"/>
</dbReference>
<keyword evidence="4" id="KW-0677">Repeat</keyword>
<dbReference type="SUPFAM" id="SSF49899">
    <property type="entry name" value="Concanavalin A-like lectins/glucanases"/>
    <property type="match status" value="1"/>
</dbReference>
<feature type="domain" description="Sushi" evidence="17">
    <location>
        <begin position="131"/>
        <end position="191"/>
    </location>
</feature>
<dbReference type="AlphaFoldDB" id="A0A6P4ZPS5"/>
<evidence type="ECO:0000256" key="4">
    <source>
        <dbReference type="ARBA" id="ARBA00022737"/>
    </source>
</evidence>
<dbReference type="Gene3D" id="2.10.70.10">
    <property type="entry name" value="Complement Module, domain 1"/>
    <property type="match status" value="5"/>
</dbReference>
<evidence type="ECO:0000256" key="11">
    <source>
        <dbReference type="PROSITE-ProRule" id="PRU00196"/>
    </source>
</evidence>
<dbReference type="PROSITE" id="PS50287">
    <property type="entry name" value="SRCR_2"/>
    <property type="match status" value="1"/>
</dbReference>
<keyword evidence="6" id="KW-0675">Receptor</keyword>
<keyword evidence="3 13" id="KW-0732">Signal</keyword>
<evidence type="ECO:0000259" key="16">
    <source>
        <dbReference type="PROSITE" id="PS50287"/>
    </source>
</evidence>
<feature type="domain" description="CUB" evidence="14">
    <location>
        <begin position="253"/>
        <end position="365"/>
    </location>
</feature>
<dbReference type="CDD" id="cd00033">
    <property type="entry name" value="CCP"/>
    <property type="match status" value="4"/>
</dbReference>
<dbReference type="Pfam" id="PF00431">
    <property type="entry name" value="CUB"/>
    <property type="match status" value="1"/>
</dbReference>
<dbReference type="Pfam" id="PF00530">
    <property type="entry name" value="SRCR"/>
    <property type="match status" value="1"/>
</dbReference>
<dbReference type="KEGG" id="bbel:109484376"/>
<evidence type="ECO:0000256" key="7">
    <source>
        <dbReference type="ARBA" id="ARBA00023180"/>
    </source>
</evidence>
<dbReference type="SMART" id="SM00202">
    <property type="entry name" value="SR"/>
    <property type="match status" value="1"/>
</dbReference>
<dbReference type="Proteomes" id="UP000515135">
    <property type="component" value="Unplaced"/>
</dbReference>
<dbReference type="Gene3D" id="2.60.120.200">
    <property type="match status" value="1"/>
</dbReference>
<dbReference type="PANTHER" id="PTHR45656:SF4">
    <property type="entry name" value="PROTEIN CBR-CLEC-78"/>
    <property type="match status" value="1"/>
</dbReference>
<reference evidence="19" key="1">
    <citation type="submission" date="2025-08" db="UniProtKB">
        <authorList>
            <consortium name="RefSeq"/>
        </authorList>
    </citation>
    <scope>IDENTIFICATION</scope>
    <source>
        <tissue evidence="19">Gonad</tissue>
    </source>
</reference>
<accession>A0A6P4ZPS5</accession>
<feature type="domain" description="Sushi" evidence="17">
    <location>
        <begin position="192"/>
        <end position="251"/>
    </location>
</feature>
<feature type="domain" description="Sushi" evidence="17">
    <location>
        <begin position="480"/>
        <end position="536"/>
    </location>
</feature>
<evidence type="ECO:0000256" key="2">
    <source>
        <dbReference type="ARBA" id="ARBA00022659"/>
    </source>
</evidence>
<feature type="domain" description="SRCR" evidence="16">
    <location>
        <begin position="32"/>
        <end position="134"/>
    </location>
</feature>
<comment type="similarity">
    <text evidence="1">Belongs to the DMBT1 family.</text>
</comment>
<evidence type="ECO:0000256" key="12">
    <source>
        <dbReference type="PROSITE-ProRule" id="PRU00302"/>
    </source>
</evidence>
<dbReference type="PRINTS" id="PR00258">
    <property type="entry name" value="SPERACTRCPTR"/>
</dbReference>
<sequence>MRALKVCVIAAALVSFANAQVSTGIGLYAGLVRLVSGPSVREGRVEIRRTESESWGSICDDSWDLQDAHVICRMLGYPRALEAKGSAYYGQGNGNIYLDDLNCNGNEDSIFDCPSRGWGSHNCGHGEDAGVVCEEYTRHCADLVVTHGHATYWLDTAFIHCDVGYMVVGPGVRNCTADGTWVGGNNATCQVTECPPPPTVLHGEVTYTGLEYSDVATYTCEPGFTFNNPSEQLTCESQGDWDFIRTPACETICGNNQHLTYDRGVLLSPNFPGNYESSQTCTWHIKPKENHLVLFRFNFFDTEHNYDFLTIYEGSSDSGRLMLTLSGQYKPVDVFKTESADEIFVRFQTDASFTMGGFNISYWAADCATPSTLSHGGTTFSGSLTGATVFYSCELGYDLIGQDSATCTAAGWSSPEPDCQIKDCLPLSTPDHGTASATCTTYGCTYSFSCEVGYEIVGSSQRTCKEDGLWTGNDTSCEVVHCPELSRPEFGKIFGSGTVYGTVTQFVCLHGFVQGSTSRTCQADGTWSGQDVICHDPVQCDFEASICGFQQDHQTDDFDWTRNCGETASDGTGPSSGYGSSCYVYTEASSPRVQGQVARLTSAEFQTEGCQQLQFYYHMYGGNMGTLNVYLETRTYVITSELAFTISGDQSNSWHRLAIDIPEDGYHKVTFEAILGSDFESDIAIDEVQLIPSDHCPGWSSE</sequence>
<dbReference type="Gene3D" id="2.60.120.290">
    <property type="entry name" value="Spermadhesin, CUB domain"/>
    <property type="match status" value="1"/>
</dbReference>
<feature type="signal peptide" evidence="13">
    <location>
        <begin position="1"/>
        <end position="19"/>
    </location>
</feature>
<dbReference type="Pfam" id="PF00084">
    <property type="entry name" value="Sushi"/>
    <property type="match status" value="5"/>
</dbReference>
<dbReference type="GO" id="GO:0016020">
    <property type="term" value="C:membrane"/>
    <property type="evidence" value="ECO:0007669"/>
    <property type="project" value="InterPro"/>
</dbReference>
<keyword evidence="18" id="KW-1185">Reference proteome</keyword>
<dbReference type="PANTHER" id="PTHR45656">
    <property type="entry name" value="PROTEIN CBR-CLEC-78"/>
    <property type="match status" value="1"/>
</dbReference>
<dbReference type="PROSITE" id="PS50060">
    <property type="entry name" value="MAM_2"/>
    <property type="match status" value="1"/>
</dbReference>
<evidence type="ECO:0000313" key="18">
    <source>
        <dbReference type="Proteomes" id="UP000515135"/>
    </source>
</evidence>
<dbReference type="PROSITE" id="PS01180">
    <property type="entry name" value="CUB"/>
    <property type="match status" value="1"/>
</dbReference>
<feature type="disulfide bond" evidence="12">
    <location>
        <begin position="450"/>
        <end position="477"/>
    </location>
</feature>
<feature type="chain" id="PRO_5028219566" description="Soluble scavenger receptor cysteine-rich domain-containing protein SSC5D" evidence="13">
    <location>
        <begin position="20"/>
        <end position="702"/>
    </location>
</feature>
<dbReference type="InterPro" id="IPR036772">
    <property type="entry name" value="SRCR-like_dom_sf"/>
</dbReference>
<feature type="domain" description="Sushi" evidence="17">
    <location>
        <begin position="422"/>
        <end position="479"/>
    </location>
</feature>
<dbReference type="PROSITE" id="PS50923">
    <property type="entry name" value="SUSHI"/>
    <property type="match status" value="5"/>
</dbReference>
<evidence type="ECO:0000313" key="19">
    <source>
        <dbReference type="RefSeq" id="XP_019643185.1"/>
    </source>
</evidence>
<keyword evidence="2 12" id="KW-0768">Sushi</keyword>
<feature type="domain" description="MAM" evidence="15">
    <location>
        <begin position="538"/>
        <end position="698"/>
    </location>
</feature>
<dbReference type="CDD" id="cd00041">
    <property type="entry name" value="CUB"/>
    <property type="match status" value="1"/>
</dbReference>
<dbReference type="RefSeq" id="XP_019643185.1">
    <property type="nucleotide sequence ID" value="XM_019787626.1"/>
</dbReference>
<dbReference type="InterPro" id="IPR000436">
    <property type="entry name" value="Sushi_SCR_CCP_dom"/>
</dbReference>
<evidence type="ECO:0000259" key="14">
    <source>
        <dbReference type="PROSITE" id="PS01180"/>
    </source>
</evidence>
<dbReference type="OrthoDB" id="5804959at2759"/>
<dbReference type="FunFam" id="3.10.250.10:FF:000007">
    <property type="entry name" value="Soluble scavenger receptor cysteine-rich domain-containing protein SSC5D"/>
    <property type="match status" value="1"/>
</dbReference>
<keyword evidence="5 11" id="KW-1015">Disulfide bond</keyword>
<dbReference type="SMART" id="SM00042">
    <property type="entry name" value="CUB"/>
    <property type="match status" value="1"/>
</dbReference>
<evidence type="ECO:0000256" key="6">
    <source>
        <dbReference type="ARBA" id="ARBA00023170"/>
    </source>
</evidence>
<evidence type="ECO:0000256" key="13">
    <source>
        <dbReference type="SAM" id="SignalP"/>
    </source>
</evidence>
<evidence type="ECO:0000256" key="3">
    <source>
        <dbReference type="ARBA" id="ARBA00022729"/>
    </source>
</evidence>
<dbReference type="InterPro" id="IPR000998">
    <property type="entry name" value="MAM_dom"/>
</dbReference>
<dbReference type="CDD" id="cd06263">
    <property type="entry name" value="MAM"/>
    <property type="match status" value="1"/>
</dbReference>
<evidence type="ECO:0000256" key="8">
    <source>
        <dbReference type="ARBA" id="ARBA00058074"/>
    </source>
</evidence>
<proteinExistence type="inferred from homology"/>
<dbReference type="SUPFAM" id="SSF57535">
    <property type="entry name" value="Complement control module/SCR domain"/>
    <property type="match status" value="5"/>
</dbReference>
<dbReference type="Pfam" id="PF00629">
    <property type="entry name" value="MAM"/>
    <property type="match status" value="1"/>
</dbReference>
<comment type="subunit">
    <text evidence="9">Interacts with LGALS1 and laminin.</text>
</comment>
<evidence type="ECO:0000256" key="10">
    <source>
        <dbReference type="ARBA" id="ARBA00069168"/>
    </source>
</evidence>
<dbReference type="GeneID" id="109484376"/>
<dbReference type="Gene3D" id="3.10.250.10">
    <property type="entry name" value="SRCR-like domain"/>
    <property type="match status" value="1"/>
</dbReference>
<gene>
    <name evidence="19" type="primary">LOC109484376</name>
</gene>
<feature type="domain" description="Sushi" evidence="17">
    <location>
        <begin position="365"/>
        <end position="421"/>
    </location>
</feature>
<dbReference type="InterPro" id="IPR051277">
    <property type="entry name" value="SEZ6_CSMD_C4BPB_Regulators"/>
</dbReference>
<organism evidence="18 19">
    <name type="scientific">Branchiostoma belcheri</name>
    <name type="common">Amphioxus</name>
    <dbReference type="NCBI Taxonomy" id="7741"/>
    <lineage>
        <taxon>Eukaryota</taxon>
        <taxon>Metazoa</taxon>
        <taxon>Chordata</taxon>
        <taxon>Cephalochordata</taxon>
        <taxon>Leptocardii</taxon>
        <taxon>Amphioxiformes</taxon>
        <taxon>Branchiostomatidae</taxon>
        <taxon>Branchiostoma</taxon>
    </lineage>
</organism>
<protein>
    <recommendedName>
        <fullName evidence="10">Soluble scavenger receptor cysteine-rich domain-containing protein SSC5D</fullName>
    </recommendedName>
</protein>
<feature type="disulfide bond" evidence="11">
    <location>
        <begin position="103"/>
        <end position="113"/>
    </location>
</feature>
<dbReference type="SUPFAM" id="SSF49854">
    <property type="entry name" value="Spermadhesin, CUB domain"/>
    <property type="match status" value="1"/>
</dbReference>
<comment type="caution">
    <text evidence="12">Lacks conserved residue(s) required for the propagation of feature annotation.</text>
</comment>
<dbReference type="InterPro" id="IPR001190">
    <property type="entry name" value="SRCR"/>
</dbReference>
<dbReference type="InterPro" id="IPR013320">
    <property type="entry name" value="ConA-like_dom_sf"/>
</dbReference>
<dbReference type="SMART" id="SM00032">
    <property type="entry name" value="CCP"/>
    <property type="match status" value="5"/>
</dbReference>
<dbReference type="SMART" id="SM00137">
    <property type="entry name" value="MAM"/>
    <property type="match status" value="1"/>
</dbReference>
<dbReference type="InterPro" id="IPR000859">
    <property type="entry name" value="CUB_dom"/>
</dbReference>
<dbReference type="SUPFAM" id="SSF56487">
    <property type="entry name" value="SRCR-like"/>
    <property type="match status" value="1"/>
</dbReference>
<name>A0A6P4ZPS5_BRABE</name>
<evidence type="ECO:0000256" key="9">
    <source>
        <dbReference type="ARBA" id="ARBA00064153"/>
    </source>
</evidence>
<evidence type="ECO:0000259" key="17">
    <source>
        <dbReference type="PROSITE" id="PS50923"/>
    </source>
</evidence>
<feature type="disulfide bond" evidence="11">
    <location>
        <begin position="59"/>
        <end position="123"/>
    </location>
</feature>
<evidence type="ECO:0000256" key="5">
    <source>
        <dbReference type="ARBA" id="ARBA00023157"/>
    </source>
</evidence>
<keyword evidence="7" id="KW-0325">Glycoprotein</keyword>
<dbReference type="InterPro" id="IPR035976">
    <property type="entry name" value="Sushi/SCR/CCP_sf"/>
</dbReference>
<comment type="function">
    <text evidence="8">Binds to extracellular matrix proteins. Binds to pathogen-associated molecular patterns (PAMPs) present on the cell walls of Gram-positive and Gram-negative bacteria and fungi, behaving as a pattern recognition receptor (PRR). Induces bacterial and fungal aggregation and subsequent inhibition of PAMP-induced cytokine release. Does not possess intrinsic bactericidal activity. May play a role in the innate defense and homeostasis of certain epithelial surfaces.</text>
</comment>
<feature type="disulfide bond" evidence="11">
    <location>
        <begin position="72"/>
        <end position="133"/>
    </location>
</feature>
<evidence type="ECO:0000259" key="15">
    <source>
        <dbReference type="PROSITE" id="PS50060"/>
    </source>
</evidence>
<evidence type="ECO:0000256" key="1">
    <source>
        <dbReference type="ARBA" id="ARBA00009931"/>
    </source>
</evidence>